<accession>A0ABN9VCL7</accession>
<evidence type="ECO:0000313" key="2">
    <source>
        <dbReference type="Proteomes" id="UP001189429"/>
    </source>
</evidence>
<dbReference type="Proteomes" id="UP001189429">
    <property type="component" value="Unassembled WGS sequence"/>
</dbReference>
<feature type="non-terminal residue" evidence="1">
    <location>
        <position position="583"/>
    </location>
</feature>
<organism evidence="1 2">
    <name type="scientific">Prorocentrum cordatum</name>
    <dbReference type="NCBI Taxonomy" id="2364126"/>
    <lineage>
        <taxon>Eukaryota</taxon>
        <taxon>Sar</taxon>
        <taxon>Alveolata</taxon>
        <taxon>Dinophyceae</taxon>
        <taxon>Prorocentrales</taxon>
        <taxon>Prorocentraceae</taxon>
        <taxon>Prorocentrum</taxon>
    </lineage>
</organism>
<reference evidence="1" key="1">
    <citation type="submission" date="2023-10" db="EMBL/GenBank/DDBJ databases">
        <authorList>
            <person name="Chen Y."/>
            <person name="Shah S."/>
            <person name="Dougan E. K."/>
            <person name="Thang M."/>
            <person name="Chan C."/>
        </authorList>
    </citation>
    <scope>NUCLEOTIDE SEQUENCE [LARGE SCALE GENOMIC DNA]</scope>
</reference>
<dbReference type="EMBL" id="CAUYUJ010016963">
    <property type="protein sequence ID" value="CAK0870438.1"/>
    <property type="molecule type" value="Genomic_DNA"/>
</dbReference>
<evidence type="ECO:0000313" key="1">
    <source>
        <dbReference type="EMBL" id="CAK0870438.1"/>
    </source>
</evidence>
<gene>
    <name evidence="1" type="ORF">PCOR1329_LOCUS56558</name>
</gene>
<name>A0ABN9VCL7_9DINO</name>
<comment type="caution">
    <text evidence="1">The sequence shown here is derived from an EMBL/GenBank/DDBJ whole genome shotgun (WGS) entry which is preliminary data.</text>
</comment>
<sequence>MWLGMERHWQNNAMPRLFVPRFTAVGWKMVMPPEELHQRVAEWYESQRWRMIPETWPSTDDVGCNNNYDNDDYLIPHNEAPPVMAMSRWIKEQLQEWMGTEVDPSFRIFYGARLQRRGGTCGLHVDMGQTHIMSATYNIAQKRQTKPWPLAFVEPGGQVSRAEQQPGHVVFYEGGSGMHGRPEPLEGEEFVSIYFHFRPKDWLPRYQRALPSDSSFRELVRVQADVLRILTAAPGVEGPPLQADARRALLLEADDAGAGAERSAWEAAALLAQAAGRTLVLPPSPRLLGLLDIDRLRAAVPVLTSDQYREATGSGAPAALAAAPAAGPLCAAAAAGQAVSEAAEDAAGAVAFSAQARRSGPCSSDSDLWRLAAPGRGGERGRRLLQHGFAWARGVHEAAALAVHGLGLWDFVALHARDVGGARVPADVTLARWVGYLQPGSTLYVAGEAAGTFAGKGGPLNVTVVTWEDLKLDVSSAAREPVEELICAYARVFVGASQPAGFTGRVRRLRKERRAPTTVALHHQDVEGQPWDSLEPNRVAAELSIWRQAGGSESGEVEATELLELRRAQLGDGSTVEVDEDCR</sequence>
<proteinExistence type="predicted"/>
<protein>
    <recommendedName>
        <fullName evidence="3">Bifunctional lysine-specific demethylase and histidyl-hydroxylase</fullName>
    </recommendedName>
</protein>
<keyword evidence="2" id="KW-1185">Reference proteome</keyword>
<evidence type="ECO:0008006" key="3">
    <source>
        <dbReference type="Google" id="ProtNLM"/>
    </source>
</evidence>